<dbReference type="GO" id="GO:0006974">
    <property type="term" value="P:DNA damage response"/>
    <property type="evidence" value="ECO:0007669"/>
    <property type="project" value="TreeGrafter"/>
</dbReference>
<dbReference type="InterPro" id="IPR007497">
    <property type="entry name" value="SIMPL/DUF541"/>
</dbReference>
<dbReference type="Gene3D" id="3.30.110.170">
    <property type="entry name" value="Protein of unknown function (DUF541), domain 1"/>
    <property type="match status" value="1"/>
</dbReference>
<dbReference type="RefSeq" id="WP_240713938.1">
    <property type="nucleotide sequence ID" value="NZ_JAKVTV010000003.1"/>
</dbReference>
<protein>
    <submittedName>
        <fullName evidence="1">SIMPL domain-containing protein</fullName>
    </submittedName>
</protein>
<dbReference type="Pfam" id="PF04402">
    <property type="entry name" value="SIMPL"/>
    <property type="match status" value="1"/>
</dbReference>
<dbReference type="Proteomes" id="UP001139226">
    <property type="component" value="Unassembled WGS sequence"/>
</dbReference>
<keyword evidence="2" id="KW-1185">Reference proteome</keyword>
<gene>
    <name evidence="1" type="ORF">ML462_11370</name>
</gene>
<dbReference type="Gene3D" id="3.30.70.2970">
    <property type="entry name" value="Protein of unknown function (DUF541), domain 2"/>
    <property type="match status" value="1"/>
</dbReference>
<comment type="caution">
    <text evidence="1">The sequence shown here is derived from an EMBL/GenBank/DDBJ whole genome shotgun (WGS) entry which is preliminary data.</text>
</comment>
<sequence length="229" mass="25513">MKKLLLTVLLCTGMASNAQKELQVPAVNVTGEGIVKVTPDEVLIKSRIEHEGSSAADVKKQNDMVVDKVIKYLQANGVKNEAIKTEYLNLNKRYDYNDKTYSYVANQAISIKIDDLAEYEKIMKGLLENGLNRIDGIQFKSSEMDKYEAEARKLAVLDAQKKARELSEPLGQEVGKSISISEMDYNSFQPVYRMDEAVEMSAAKGGNQQTIAPGELEIKIKVNVGFELK</sequence>
<evidence type="ECO:0000313" key="2">
    <source>
        <dbReference type="Proteomes" id="UP001139226"/>
    </source>
</evidence>
<name>A0A9X1V3Y0_9FLAO</name>
<proteinExistence type="predicted"/>
<accession>A0A9X1V3Y0</accession>
<dbReference type="EMBL" id="JAKVTV010000003">
    <property type="protein sequence ID" value="MCH4823770.1"/>
    <property type="molecule type" value="Genomic_DNA"/>
</dbReference>
<organism evidence="1 2">
    <name type="scientific">Christiangramia lutea</name>
    <dbReference type="NCBI Taxonomy" id="1607951"/>
    <lineage>
        <taxon>Bacteria</taxon>
        <taxon>Pseudomonadati</taxon>
        <taxon>Bacteroidota</taxon>
        <taxon>Flavobacteriia</taxon>
        <taxon>Flavobacteriales</taxon>
        <taxon>Flavobacteriaceae</taxon>
        <taxon>Christiangramia</taxon>
    </lineage>
</organism>
<reference evidence="1" key="1">
    <citation type="submission" date="2022-03" db="EMBL/GenBank/DDBJ databases">
        <title>Gramella crocea sp. nov., isolated from activated sludge of a seafood processing plant.</title>
        <authorList>
            <person name="Zhang X."/>
        </authorList>
    </citation>
    <scope>NUCLEOTIDE SEQUENCE</scope>
    <source>
        <strain evidence="1">YJ019</strain>
    </source>
</reference>
<dbReference type="AlphaFoldDB" id="A0A9X1V3Y0"/>
<dbReference type="PANTHER" id="PTHR34387">
    <property type="entry name" value="SLR1258 PROTEIN"/>
    <property type="match status" value="1"/>
</dbReference>
<evidence type="ECO:0000313" key="1">
    <source>
        <dbReference type="EMBL" id="MCH4823770.1"/>
    </source>
</evidence>
<dbReference type="InterPro" id="IPR052022">
    <property type="entry name" value="26kDa_periplasmic_antigen"/>
</dbReference>
<dbReference type="PANTHER" id="PTHR34387:SF1">
    <property type="entry name" value="PERIPLASMIC IMMUNOGENIC PROTEIN"/>
    <property type="match status" value="1"/>
</dbReference>